<feature type="transmembrane region" description="Helical" evidence="9">
    <location>
        <begin position="790"/>
        <end position="812"/>
    </location>
</feature>
<dbReference type="InterPro" id="IPR008250">
    <property type="entry name" value="ATPase_P-typ_transduc_dom_A_sf"/>
</dbReference>
<dbReference type="InterPro" id="IPR050510">
    <property type="entry name" value="Cation_transp_ATPase_P-type"/>
</dbReference>
<dbReference type="Proteomes" id="UP000051491">
    <property type="component" value="Unassembled WGS sequence"/>
</dbReference>
<keyword evidence="5" id="KW-0067">ATP-binding</keyword>
<keyword evidence="3 9" id="KW-0812">Transmembrane</keyword>
<dbReference type="GO" id="GO:1990573">
    <property type="term" value="P:potassium ion import across plasma membrane"/>
    <property type="evidence" value="ECO:0007669"/>
    <property type="project" value="TreeGrafter"/>
</dbReference>
<dbReference type="SUPFAM" id="SSF81665">
    <property type="entry name" value="Calcium ATPase, transmembrane domain M"/>
    <property type="match status" value="1"/>
</dbReference>
<dbReference type="InterPro" id="IPR018303">
    <property type="entry name" value="ATPase_P-typ_P_site"/>
</dbReference>
<protein>
    <submittedName>
        <fullName evidence="11 12">Cation-transporting ATPase</fullName>
    </submittedName>
</protein>
<feature type="transmembrane region" description="Helical" evidence="9">
    <location>
        <begin position="750"/>
        <end position="769"/>
    </location>
</feature>
<name>A0A0R2JRH5_9LACO</name>
<keyword evidence="8 9" id="KW-0472">Membrane</keyword>
<evidence type="ECO:0000256" key="2">
    <source>
        <dbReference type="ARBA" id="ARBA00005675"/>
    </source>
</evidence>
<evidence type="ECO:0000313" key="11">
    <source>
        <dbReference type="EMBL" id="KRN79707.1"/>
    </source>
</evidence>
<dbReference type="InterPro" id="IPR023298">
    <property type="entry name" value="ATPase_P-typ_TM_dom_sf"/>
</dbReference>
<evidence type="ECO:0000256" key="4">
    <source>
        <dbReference type="ARBA" id="ARBA00022741"/>
    </source>
</evidence>
<dbReference type="Pfam" id="PF00122">
    <property type="entry name" value="E1-E2_ATPase"/>
    <property type="match status" value="1"/>
</dbReference>
<dbReference type="InterPro" id="IPR059000">
    <property type="entry name" value="ATPase_P-type_domA"/>
</dbReference>
<dbReference type="SFLD" id="SFLDG00002">
    <property type="entry name" value="C1.7:_P-type_atpase_like"/>
    <property type="match status" value="1"/>
</dbReference>
<keyword evidence="4" id="KW-0547">Nucleotide-binding</keyword>
<feature type="transmembrane region" description="Helical" evidence="9">
    <location>
        <begin position="713"/>
        <end position="730"/>
    </location>
</feature>
<feature type="domain" description="Cation-transporting P-type ATPase N-terminal" evidence="10">
    <location>
        <begin position="2"/>
        <end position="76"/>
    </location>
</feature>
<dbReference type="OrthoDB" id="9760364at2"/>
<feature type="transmembrane region" description="Helical" evidence="9">
    <location>
        <begin position="890"/>
        <end position="909"/>
    </location>
</feature>
<dbReference type="PRINTS" id="PR00119">
    <property type="entry name" value="CATATPASE"/>
</dbReference>
<dbReference type="FunFam" id="3.40.50.1000:FF:000001">
    <property type="entry name" value="Phospholipid-transporting ATPase IC"/>
    <property type="match status" value="1"/>
</dbReference>
<dbReference type="PANTHER" id="PTHR43294:SF20">
    <property type="entry name" value="P-TYPE ATPASE"/>
    <property type="match status" value="1"/>
</dbReference>
<evidence type="ECO:0000313" key="13">
    <source>
        <dbReference type="Proteomes" id="UP000051491"/>
    </source>
</evidence>
<dbReference type="GO" id="GO:0005391">
    <property type="term" value="F:P-type sodium:potassium-exchanging transporter activity"/>
    <property type="evidence" value="ECO:0007669"/>
    <property type="project" value="TreeGrafter"/>
</dbReference>
<dbReference type="InterPro" id="IPR023214">
    <property type="entry name" value="HAD_sf"/>
</dbReference>
<keyword evidence="6" id="KW-1278">Translocase</keyword>
<evidence type="ECO:0000313" key="12">
    <source>
        <dbReference type="EMBL" id="SPO49456.1"/>
    </source>
</evidence>
<evidence type="ECO:0000256" key="3">
    <source>
        <dbReference type="ARBA" id="ARBA00022692"/>
    </source>
</evidence>
<dbReference type="PROSITE" id="PS00154">
    <property type="entry name" value="ATPASE_E1_E2"/>
    <property type="match status" value="1"/>
</dbReference>
<sequence>MEVYQQEKTALLKQLHVNPKKGLSATQVTDHREKWGENKLPEKKEAPYWKVFLKNFKEPIVIVLMGAIVLSLLSAFYDIQVQGHVKSGRESLYEAAAIFILIVINAFLGFWQEISARKSLNALQEMNDRHTTVLRDSKWQSIPTTEMVVGDIVNNQVGDFVEADIRWLDVNELQVIEAHLTGEADAIEKNTAPIPTEVEVGDQTNMGFSGSTVSNGQGLGVVVAVGSQTQLGDIAQMIQAVETKPSPLQNTVKSLTKTLMLVSAALVIFTFVAGIIKAGEFTFASFAAILSTSIALAVASIPDALPAVLSIVLTIGARKMAQNQGLIKSLNSVETLGATSYICSDKTGTLTKNEMTVVKYYANGFAYAVSGLGYNPSGQISSEDAPSISNSQDFLTGAVLCNESSLQKNDHGDYEPLGTPTEVALTVLGRKAGLVREKLLQESKIVRTLPFSSSRKMMSVIVKHNDKYTLFTKGAPDVLIKHSTGILVADQVEQSEQARTTFLTTVDHYADDALRTLAVGQRTLSKEEALHGTTESLEQSLVLTGVAGIIDPPREEVKTSVKTLHNANIEVVMITGDHEKTARAIALDLGIIADKTAPVLKGIDIEKMNDDELFDKVKVTDVYARVSPEHKQRIIKQLQRYQQITAMTGDGINDAPALRVADIGVAMGITGTEVTKDSADLILLDDKFTTIERAVKGGRTIYGNIKNFMRHELTTNVAEVLAILLGLLFFNQTVGHVPGTTPTLTALMVLWVNMVSDAIPSFSLAYDVPEDNIMTQKPRDPAESVLANHVWSRVLIRGFFMGLLVFLAFLWASHQEMTSQQAQTVAFLTLVYGQLWHIFDARSSRTLFERNPFENKYLVVAVLFAGISSFLVTIIPFFQLVMGTASLSWPVYLFVLLVPAIPTLVLSGLKEFFKIKIW</sequence>
<evidence type="ECO:0000256" key="6">
    <source>
        <dbReference type="ARBA" id="ARBA00022967"/>
    </source>
</evidence>
<reference evidence="12" key="2">
    <citation type="submission" date="2018-03" db="EMBL/GenBank/DDBJ databases">
        <authorList>
            <person name="Keele B.F."/>
        </authorList>
    </citation>
    <scope>NUCLEOTIDE SEQUENCE</scope>
    <source>
        <strain evidence="12">ACA-DC 1533</strain>
        <plasmid evidence="12">pLAC2</plasmid>
    </source>
</reference>
<dbReference type="InterPro" id="IPR006068">
    <property type="entry name" value="ATPase_P-typ_cation-transptr_C"/>
</dbReference>
<feature type="transmembrane region" description="Helical" evidence="9">
    <location>
        <begin position="60"/>
        <end position="79"/>
    </location>
</feature>
<proteinExistence type="inferred from homology"/>
<dbReference type="SUPFAM" id="SSF56784">
    <property type="entry name" value="HAD-like"/>
    <property type="match status" value="1"/>
</dbReference>
<dbReference type="Gene3D" id="2.70.150.10">
    <property type="entry name" value="Calcium-transporting ATPase, cytoplasmic transduction domain A"/>
    <property type="match status" value="1"/>
</dbReference>
<dbReference type="PATRIC" id="fig|89059.3.peg.427"/>
<feature type="transmembrane region" description="Helical" evidence="9">
    <location>
        <begin position="818"/>
        <end position="836"/>
    </location>
</feature>
<dbReference type="Gene3D" id="1.20.1110.10">
    <property type="entry name" value="Calcium-transporting ATPase, transmembrane domain"/>
    <property type="match status" value="1"/>
</dbReference>
<feature type="transmembrane region" description="Helical" evidence="9">
    <location>
        <begin position="282"/>
        <end position="315"/>
    </location>
</feature>
<dbReference type="Pfam" id="PF00689">
    <property type="entry name" value="Cation_ATPase_C"/>
    <property type="match status" value="1"/>
</dbReference>
<evidence type="ECO:0000259" key="10">
    <source>
        <dbReference type="SMART" id="SM00831"/>
    </source>
</evidence>
<dbReference type="NCBIfam" id="TIGR01494">
    <property type="entry name" value="ATPase_P-type"/>
    <property type="match status" value="2"/>
</dbReference>
<dbReference type="GO" id="GO:0005524">
    <property type="term" value="F:ATP binding"/>
    <property type="evidence" value="ECO:0007669"/>
    <property type="project" value="UniProtKB-KW"/>
</dbReference>
<dbReference type="GO" id="GO:0016887">
    <property type="term" value="F:ATP hydrolysis activity"/>
    <property type="evidence" value="ECO:0007669"/>
    <property type="project" value="InterPro"/>
</dbReference>
<dbReference type="Gene3D" id="3.40.50.1000">
    <property type="entry name" value="HAD superfamily/HAD-like"/>
    <property type="match status" value="1"/>
</dbReference>
<dbReference type="GO" id="GO:0006883">
    <property type="term" value="P:intracellular sodium ion homeostasis"/>
    <property type="evidence" value="ECO:0007669"/>
    <property type="project" value="TreeGrafter"/>
</dbReference>
<keyword evidence="12" id="KW-0614">Plasmid</keyword>
<dbReference type="InterPro" id="IPR023299">
    <property type="entry name" value="ATPase_P-typ_cyto_dom_N"/>
</dbReference>
<dbReference type="Pfam" id="PF13246">
    <property type="entry name" value="Cation_ATPase"/>
    <property type="match status" value="1"/>
</dbReference>
<dbReference type="SMART" id="SM00831">
    <property type="entry name" value="Cation_ATPase_N"/>
    <property type="match status" value="1"/>
</dbReference>
<feature type="transmembrane region" description="Helical" evidence="9">
    <location>
        <begin position="857"/>
        <end position="878"/>
    </location>
</feature>
<dbReference type="SFLD" id="SFLDF00027">
    <property type="entry name" value="p-type_atpase"/>
    <property type="match status" value="1"/>
</dbReference>
<dbReference type="SFLD" id="SFLDS00003">
    <property type="entry name" value="Haloacid_Dehalogenase"/>
    <property type="match status" value="1"/>
</dbReference>
<dbReference type="GO" id="GO:0036376">
    <property type="term" value="P:sodium ion export across plasma membrane"/>
    <property type="evidence" value="ECO:0007669"/>
    <property type="project" value="TreeGrafter"/>
</dbReference>
<accession>A0A0R2JRH5</accession>
<reference evidence="11 13" key="1">
    <citation type="journal article" date="2015" name="Genome Announc.">
        <title>Expanding the biotechnology potential of lactobacilli through comparative genomics of 213 strains and associated genera.</title>
        <authorList>
            <person name="Sun Z."/>
            <person name="Harris H.M."/>
            <person name="McCann A."/>
            <person name="Guo C."/>
            <person name="Argimon S."/>
            <person name="Zhang W."/>
            <person name="Yang X."/>
            <person name="Jeffery I.B."/>
            <person name="Cooney J.C."/>
            <person name="Kagawa T.F."/>
            <person name="Liu W."/>
            <person name="Song Y."/>
            <person name="Salvetti E."/>
            <person name="Wrobel A."/>
            <person name="Rasinkangas P."/>
            <person name="Parkhill J."/>
            <person name="Rea M.C."/>
            <person name="O'Sullivan O."/>
            <person name="Ritari J."/>
            <person name="Douillard F.P."/>
            <person name="Paul Ross R."/>
            <person name="Yang R."/>
            <person name="Briner A.E."/>
            <person name="Felis G.E."/>
            <person name="de Vos W.M."/>
            <person name="Barrangou R."/>
            <person name="Klaenhammer T.R."/>
            <person name="Caufield P.W."/>
            <person name="Cui Y."/>
            <person name="Zhang H."/>
            <person name="O'Toole P.W."/>
        </authorList>
    </citation>
    <scope>NUCLEOTIDE SEQUENCE [LARGE SCALE GENOMIC DNA]</scope>
    <source>
        <strain evidence="11 13">DSM 15353</strain>
    </source>
</reference>
<dbReference type="GO" id="GO:0030007">
    <property type="term" value="P:intracellular potassium ion homeostasis"/>
    <property type="evidence" value="ECO:0007669"/>
    <property type="project" value="TreeGrafter"/>
</dbReference>
<evidence type="ECO:0000256" key="5">
    <source>
        <dbReference type="ARBA" id="ARBA00022840"/>
    </source>
</evidence>
<dbReference type="InterPro" id="IPR004014">
    <property type="entry name" value="ATPase_P-typ_cation-transptr_N"/>
</dbReference>
<dbReference type="InterPro" id="IPR001757">
    <property type="entry name" value="P_typ_ATPase"/>
</dbReference>
<dbReference type="AlphaFoldDB" id="A0A0R2JRH5"/>
<dbReference type="Gene3D" id="3.40.1110.10">
    <property type="entry name" value="Calcium-transporting ATPase, cytoplasmic domain N"/>
    <property type="match status" value="1"/>
</dbReference>
<dbReference type="InterPro" id="IPR036412">
    <property type="entry name" value="HAD-like_sf"/>
</dbReference>
<dbReference type="SUPFAM" id="SSF81660">
    <property type="entry name" value="Metal cation-transporting ATPase, ATP-binding domain N"/>
    <property type="match status" value="1"/>
</dbReference>
<feature type="transmembrane region" description="Helical" evidence="9">
    <location>
        <begin position="258"/>
        <end position="276"/>
    </location>
</feature>
<geneLocation type="plasmid" evidence="12">
    <name>pLAC2</name>
</geneLocation>
<dbReference type="PRINTS" id="PR00120">
    <property type="entry name" value="HATPASE"/>
</dbReference>
<dbReference type="InterPro" id="IPR044492">
    <property type="entry name" value="P_typ_ATPase_HD_dom"/>
</dbReference>
<evidence type="ECO:0000256" key="9">
    <source>
        <dbReference type="SAM" id="Phobius"/>
    </source>
</evidence>
<gene>
    <name evidence="11" type="ORF">IV43_GL000420</name>
    <name evidence="12" type="ORF">PLAC02_P50</name>
</gene>
<feature type="transmembrane region" description="Helical" evidence="9">
    <location>
        <begin position="91"/>
        <end position="111"/>
    </location>
</feature>
<dbReference type="PANTHER" id="PTHR43294">
    <property type="entry name" value="SODIUM/POTASSIUM-TRANSPORTING ATPASE SUBUNIT ALPHA"/>
    <property type="match status" value="1"/>
</dbReference>
<comment type="subcellular location">
    <subcellularLocation>
        <location evidence="1">Membrane</location>
        <topology evidence="1">Multi-pass membrane protein</topology>
    </subcellularLocation>
</comment>
<dbReference type="GO" id="GO:1902600">
    <property type="term" value="P:proton transmembrane transport"/>
    <property type="evidence" value="ECO:0007669"/>
    <property type="project" value="TreeGrafter"/>
</dbReference>
<dbReference type="RefSeq" id="WP_010499833.1">
    <property type="nucleotide sequence ID" value="NZ_JQBK01000131.1"/>
</dbReference>
<keyword evidence="7 9" id="KW-1133">Transmembrane helix</keyword>
<dbReference type="EMBL" id="LT996085">
    <property type="protein sequence ID" value="SPO49456.1"/>
    <property type="molecule type" value="Genomic_DNA"/>
</dbReference>
<organism evidence="11 13">
    <name type="scientific">Ligilactobacillus acidipiscis</name>
    <dbReference type="NCBI Taxonomy" id="89059"/>
    <lineage>
        <taxon>Bacteria</taxon>
        <taxon>Bacillati</taxon>
        <taxon>Bacillota</taxon>
        <taxon>Bacilli</taxon>
        <taxon>Lactobacillales</taxon>
        <taxon>Lactobacillaceae</taxon>
        <taxon>Ligilactobacillus</taxon>
    </lineage>
</organism>
<evidence type="ECO:0000256" key="7">
    <source>
        <dbReference type="ARBA" id="ARBA00022989"/>
    </source>
</evidence>
<dbReference type="Pfam" id="PF00690">
    <property type="entry name" value="Cation_ATPase_N"/>
    <property type="match status" value="1"/>
</dbReference>
<evidence type="ECO:0000256" key="8">
    <source>
        <dbReference type="ARBA" id="ARBA00023136"/>
    </source>
</evidence>
<dbReference type="GO" id="GO:0005886">
    <property type="term" value="C:plasma membrane"/>
    <property type="evidence" value="ECO:0007669"/>
    <property type="project" value="TreeGrafter"/>
</dbReference>
<evidence type="ECO:0000256" key="1">
    <source>
        <dbReference type="ARBA" id="ARBA00004141"/>
    </source>
</evidence>
<comment type="similarity">
    <text evidence="2">Belongs to the cation transport ATPase (P-type) (TC 3.A.3) family. Type IIA subfamily.</text>
</comment>
<dbReference type="SUPFAM" id="SSF81653">
    <property type="entry name" value="Calcium ATPase, transduction domain A"/>
    <property type="match status" value="1"/>
</dbReference>
<dbReference type="EMBL" id="JQBK01000131">
    <property type="protein sequence ID" value="KRN79707.1"/>
    <property type="molecule type" value="Genomic_DNA"/>
</dbReference>